<accession>A0A2H1FBX3</accession>
<name>A0A2H1FBX3_9ARCH</name>
<dbReference type="OrthoDB" id="1734at2157"/>
<evidence type="ECO:0000313" key="1">
    <source>
        <dbReference type="EMBL" id="SMH70264.1"/>
    </source>
</evidence>
<protein>
    <recommendedName>
        <fullName evidence="3">Roadblock/LAMTOR2 domain-containing protein</fullName>
    </recommendedName>
</protein>
<proteinExistence type="predicted"/>
<dbReference type="AlphaFoldDB" id="A0A2H1FBX3"/>
<sequence>MQIGLKSLQNFESGSHSPEIFEPVCNMILNLDSNIRFVGVMNNKGKLLTASVKKGVRTFITPQDQEMLLMEIALGVRMRKEHDPQLGPVNFTISYGHKMVSMNFPLDDEILCVSAEKKIDLVAIPFLILQLLEAELHKKEVDDKKNLEQEHV</sequence>
<organism evidence="1 2">
    <name type="scientific">Candidatus Nitrosotalea okcheonensis</name>
    <dbReference type="NCBI Taxonomy" id="1903276"/>
    <lineage>
        <taxon>Archaea</taxon>
        <taxon>Nitrososphaerota</taxon>
        <taxon>Nitrososphaeria</taxon>
        <taxon>Nitrosotaleales</taxon>
        <taxon>Nitrosotaleaceae</taxon>
        <taxon>Nitrosotalea</taxon>
    </lineage>
</organism>
<evidence type="ECO:0000313" key="2">
    <source>
        <dbReference type="Proteomes" id="UP000230607"/>
    </source>
</evidence>
<dbReference type="InterPro" id="IPR046600">
    <property type="entry name" value="DUF6659"/>
</dbReference>
<evidence type="ECO:0008006" key="3">
    <source>
        <dbReference type="Google" id="ProtNLM"/>
    </source>
</evidence>
<dbReference type="RefSeq" id="WP_157926435.1">
    <property type="nucleotide sequence ID" value="NZ_LT841358.1"/>
</dbReference>
<dbReference type="Pfam" id="PF20364">
    <property type="entry name" value="DUF6659"/>
    <property type="match status" value="1"/>
</dbReference>
<gene>
    <name evidence="1" type="ORF">NCS_10071</name>
</gene>
<keyword evidence="2" id="KW-1185">Reference proteome</keyword>
<reference evidence="2" key="1">
    <citation type="submission" date="2017-03" db="EMBL/GenBank/DDBJ databases">
        <authorList>
            <person name="Herbold C."/>
        </authorList>
    </citation>
    <scope>NUCLEOTIDE SEQUENCE [LARGE SCALE GENOMIC DNA]</scope>
</reference>
<dbReference type="Proteomes" id="UP000230607">
    <property type="component" value="Chromosome 1"/>
</dbReference>
<dbReference type="EMBL" id="LT841358">
    <property type="protein sequence ID" value="SMH70264.1"/>
    <property type="molecule type" value="Genomic_DNA"/>
</dbReference>